<dbReference type="KEGG" id="pmai:CF386_02290"/>
<dbReference type="InterPro" id="IPR053930">
    <property type="entry name" value="RapZ-like_N"/>
</dbReference>
<dbReference type="InterPro" id="IPR053931">
    <property type="entry name" value="RapZ_C"/>
</dbReference>
<feature type="domain" description="RapZ C-terminal" evidence="6">
    <location>
        <begin position="161"/>
        <end position="276"/>
    </location>
</feature>
<reference evidence="7 8" key="1">
    <citation type="journal article" date="2016" name="Int. J. Syst. Evol. Microbiol.">
        <title>Paraphotobacterium marinum gen. nov., sp. nov., a member of the family Vibrionaceae, isolated from surface seawater.</title>
        <authorList>
            <person name="Huang Z."/>
            <person name="Dong C."/>
            <person name="Shao Z."/>
        </authorList>
    </citation>
    <scope>NUCLEOTIDE SEQUENCE [LARGE SCALE GENOMIC DNA]</scope>
    <source>
        <strain evidence="7 8">NSCS20N07D</strain>
    </source>
</reference>
<organism evidence="7 8">
    <name type="scientific">Paraphotobacterium marinum</name>
    <dbReference type="NCBI Taxonomy" id="1755811"/>
    <lineage>
        <taxon>Bacteria</taxon>
        <taxon>Pseudomonadati</taxon>
        <taxon>Pseudomonadota</taxon>
        <taxon>Gammaproteobacteria</taxon>
        <taxon>Vibrionales</taxon>
        <taxon>Vibrionaceae</taxon>
        <taxon>Paraphotobacterium</taxon>
    </lineage>
</organism>
<dbReference type="Pfam" id="PF03668">
    <property type="entry name" value="RapZ-like_N"/>
    <property type="match status" value="1"/>
</dbReference>
<sequence length="280" mass="31916">MRLIIITGKSGAGKSVALKTLEDLGFYCIDNLPISLIQNVVKDLSHSENNIAISLDIRNISKGPREVENMFSSFTKEINIQTFFLDASNEKILTRYSETKRSHPLSKKKLSLYDSILEEDKSLLTLKKFANAIIDTTHLSIYELSDLICSKIVNSKHKPMLITVQSFGFKYGIPKDSDYVFDVRFLPNPYWVSHLKKFSGLDEPVINFFNKLPEVDHTILQIYNLINSWLPKLKSNNRSYLTISIGCTGGKHRSVFVAERIGKLLLKHEKNLKIIHSIKV</sequence>
<dbReference type="HAMAP" id="MF_00636">
    <property type="entry name" value="RapZ_like"/>
    <property type="match status" value="1"/>
</dbReference>
<gene>
    <name evidence="7" type="ORF">CF386_02290</name>
</gene>
<evidence type="ECO:0000313" key="7">
    <source>
        <dbReference type="EMBL" id="ASK77955.1"/>
    </source>
</evidence>
<evidence type="ECO:0000256" key="4">
    <source>
        <dbReference type="HAMAP-Rule" id="MF_00636"/>
    </source>
</evidence>
<dbReference type="InterPro" id="IPR027417">
    <property type="entry name" value="P-loop_NTPase"/>
</dbReference>
<keyword evidence="8" id="KW-1185">Reference proteome</keyword>
<evidence type="ECO:0000256" key="3">
    <source>
        <dbReference type="ARBA" id="ARBA00023134"/>
    </source>
</evidence>
<dbReference type="Gene3D" id="3.40.50.300">
    <property type="entry name" value="P-loop containing nucleotide triphosphate hydrolases"/>
    <property type="match status" value="1"/>
</dbReference>
<dbReference type="AlphaFoldDB" id="A0A220VC87"/>
<feature type="binding site" evidence="4">
    <location>
        <begin position="8"/>
        <end position="15"/>
    </location>
    <ligand>
        <name>ATP</name>
        <dbReference type="ChEBI" id="CHEBI:30616"/>
    </ligand>
</feature>
<dbReference type="OrthoDB" id="9784461at2"/>
<dbReference type="SUPFAM" id="SSF52540">
    <property type="entry name" value="P-loop containing nucleoside triphosphate hydrolases"/>
    <property type="match status" value="1"/>
</dbReference>
<evidence type="ECO:0000259" key="5">
    <source>
        <dbReference type="Pfam" id="PF03668"/>
    </source>
</evidence>
<dbReference type="Pfam" id="PF22740">
    <property type="entry name" value="PapZ_C"/>
    <property type="match status" value="1"/>
</dbReference>
<keyword evidence="2 4" id="KW-0067">ATP-binding</keyword>
<feature type="binding site" evidence="4">
    <location>
        <begin position="56"/>
        <end position="59"/>
    </location>
    <ligand>
        <name>GTP</name>
        <dbReference type="ChEBI" id="CHEBI:37565"/>
    </ligand>
</feature>
<dbReference type="RefSeq" id="WP_089072865.1">
    <property type="nucleotide sequence ID" value="NZ_CBCSAM010000005.1"/>
</dbReference>
<dbReference type="GO" id="GO:0005525">
    <property type="term" value="F:GTP binding"/>
    <property type="evidence" value="ECO:0007669"/>
    <property type="project" value="UniProtKB-UniRule"/>
</dbReference>
<evidence type="ECO:0000259" key="6">
    <source>
        <dbReference type="Pfam" id="PF22740"/>
    </source>
</evidence>
<keyword evidence="1 4" id="KW-0547">Nucleotide-binding</keyword>
<dbReference type="GO" id="GO:0005524">
    <property type="term" value="F:ATP binding"/>
    <property type="evidence" value="ECO:0007669"/>
    <property type="project" value="UniProtKB-UniRule"/>
</dbReference>
<dbReference type="PANTHER" id="PTHR30448">
    <property type="entry name" value="RNASE ADAPTER PROTEIN RAPZ"/>
    <property type="match status" value="1"/>
</dbReference>
<dbReference type="PANTHER" id="PTHR30448:SF0">
    <property type="entry name" value="RNASE ADAPTER PROTEIN RAPZ"/>
    <property type="match status" value="1"/>
</dbReference>
<dbReference type="NCBIfam" id="NF003828">
    <property type="entry name" value="PRK05416.1"/>
    <property type="match status" value="1"/>
</dbReference>
<keyword evidence="3 4" id="KW-0342">GTP-binding</keyword>
<evidence type="ECO:0000256" key="2">
    <source>
        <dbReference type="ARBA" id="ARBA00022840"/>
    </source>
</evidence>
<name>A0A220VC87_9GAMM</name>
<dbReference type="InterPro" id="IPR005337">
    <property type="entry name" value="RapZ-like"/>
</dbReference>
<feature type="domain" description="RapZ-like N-terminal" evidence="5">
    <location>
        <begin position="1"/>
        <end position="152"/>
    </location>
</feature>
<dbReference type="Proteomes" id="UP000242175">
    <property type="component" value="Chromosome large"/>
</dbReference>
<dbReference type="PIRSF" id="PIRSF005052">
    <property type="entry name" value="P-loopkin"/>
    <property type="match status" value="1"/>
</dbReference>
<protein>
    <submittedName>
        <fullName evidence="7">RNase adaptor protein RapZ</fullName>
    </submittedName>
</protein>
<proteinExistence type="inferred from homology"/>
<evidence type="ECO:0000313" key="8">
    <source>
        <dbReference type="Proteomes" id="UP000242175"/>
    </source>
</evidence>
<dbReference type="EMBL" id="CP022355">
    <property type="protein sequence ID" value="ASK77955.1"/>
    <property type="molecule type" value="Genomic_DNA"/>
</dbReference>
<accession>A0A220VC87</accession>
<evidence type="ECO:0000256" key="1">
    <source>
        <dbReference type="ARBA" id="ARBA00022741"/>
    </source>
</evidence>